<proteinExistence type="predicted"/>
<reference evidence="1" key="1">
    <citation type="submission" date="2021-01" db="EMBL/GenBank/DDBJ databases">
        <authorList>
            <consortium name="Genoscope - CEA"/>
            <person name="William W."/>
        </authorList>
    </citation>
    <scope>NUCLEOTIDE SEQUENCE</scope>
</reference>
<sequence>MRSLNGNYLLHRRARNTYCSVNQKLDSKTRNTAAWFKFLIFNINL</sequence>
<dbReference type="EMBL" id="HG994359">
    <property type="protein sequence ID" value="CAF2099254.1"/>
    <property type="molecule type" value="Genomic_DNA"/>
</dbReference>
<protein>
    <submittedName>
        <fullName evidence="1">(rape) hypothetical protein</fullName>
    </submittedName>
</protein>
<dbReference type="Proteomes" id="UP001295469">
    <property type="component" value="Chromosome A05"/>
</dbReference>
<dbReference type="AlphaFoldDB" id="A0A816TLC3"/>
<name>A0A816TLC3_BRANA</name>
<accession>A0A816TLC3</accession>
<feature type="non-terminal residue" evidence="1">
    <location>
        <position position="45"/>
    </location>
</feature>
<gene>
    <name evidence="1" type="ORF">DARMORV10_A05P26140.1</name>
</gene>
<evidence type="ECO:0000313" key="1">
    <source>
        <dbReference type="EMBL" id="CAF2099254.1"/>
    </source>
</evidence>
<organism evidence="1">
    <name type="scientific">Brassica napus</name>
    <name type="common">Rape</name>
    <dbReference type="NCBI Taxonomy" id="3708"/>
    <lineage>
        <taxon>Eukaryota</taxon>
        <taxon>Viridiplantae</taxon>
        <taxon>Streptophyta</taxon>
        <taxon>Embryophyta</taxon>
        <taxon>Tracheophyta</taxon>
        <taxon>Spermatophyta</taxon>
        <taxon>Magnoliopsida</taxon>
        <taxon>eudicotyledons</taxon>
        <taxon>Gunneridae</taxon>
        <taxon>Pentapetalae</taxon>
        <taxon>rosids</taxon>
        <taxon>malvids</taxon>
        <taxon>Brassicales</taxon>
        <taxon>Brassicaceae</taxon>
        <taxon>Brassiceae</taxon>
        <taxon>Brassica</taxon>
    </lineage>
</organism>